<dbReference type="Pfam" id="PF00520">
    <property type="entry name" value="Ion_trans"/>
    <property type="match status" value="1"/>
</dbReference>
<name>A0A4V1IRT6_9FUNG</name>
<reference evidence="8" key="1">
    <citation type="journal article" date="2018" name="Nat. Microbiol.">
        <title>Leveraging single-cell genomics to expand the fungal tree of life.</title>
        <authorList>
            <person name="Ahrendt S.R."/>
            <person name="Quandt C.A."/>
            <person name="Ciobanu D."/>
            <person name="Clum A."/>
            <person name="Salamov A."/>
            <person name="Andreopoulos B."/>
            <person name="Cheng J.F."/>
            <person name="Woyke T."/>
            <person name="Pelin A."/>
            <person name="Henrissat B."/>
            <person name="Reynolds N.K."/>
            <person name="Benny G.L."/>
            <person name="Smith M.E."/>
            <person name="James T.Y."/>
            <person name="Grigoriev I.V."/>
        </authorList>
    </citation>
    <scope>NUCLEOTIDE SEQUENCE [LARGE SCALE GENOMIC DNA]</scope>
</reference>
<organism evidence="7 8">
    <name type="scientific">Blyttiomyces helicus</name>
    <dbReference type="NCBI Taxonomy" id="388810"/>
    <lineage>
        <taxon>Eukaryota</taxon>
        <taxon>Fungi</taxon>
        <taxon>Fungi incertae sedis</taxon>
        <taxon>Chytridiomycota</taxon>
        <taxon>Chytridiomycota incertae sedis</taxon>
        <taxon>Chytridiomycetes</taxon>
        <taxon>Chytridiomycetes incertae sedis</taxon>
        <taxon>Blyttiomyces</taxon>
    </lineage>
</organism>
<dbReference type="Proteomes" id="UP000269721">
    <property type="component" value="Unassembled WGS sequence"/>
</dbReference>
<dbReference type="GO" id="GO:0035725">
    <property type="term" value="P:sodium ion transmembrane transport"/>
    <property type="evidence" value="ECO:0007669"/>
    <property type="project" value="TreeGrafter"/>
</dbReference>
<evidence type="ECO:0000313" key="8">
    <source>
        <dbReference type="Proteomes" id="UP000269721"/>
    </source>
</evidence>
<evidence type="ECO:0000256" key="5">
    <source>
        <dbReference type="SAM" id="Phobius"/>
    </source>
</evidence>
<dbReference type="PANTHER" id="PTHR45689">
    <property type="entry name" value="I[[H]] CHANNEL, ISOFORM E"/>
    <property type="match status" value="1"/>
</dbReference>
<feature type="transmembrane region" description="Helical" evidence="5">
    <location>
        <begin position="62"/>
        <end position="83"/>
    </location>
</feature>
<keyword evidence="8" id="KW-1185">Reference proteome</keyword>
<sequence>MPPPPPPPLKIRIVNAVKNSFFAPKYTVSGSIERLSSSPSQAKEVLGTPTFRGMHPRSAFRAYWDYIFSNFLLVLIWLVPLVTSFPDLVYYHSNISRVTTVVFCFDILLRLVTFAEDKNTRHRENRTDRAGDVSLAESQLQYLKTNLLFDVLAALPLDLIVGNLSMPELFLYLRLVQTRRLPELLQGSPLWRGIMFRVGTVSGLGKSLMNIFVLAGMLLAFIHFQACTIFLAGRVSGSFYFEETISLFSTVGDQYSIALLTAIGNLFQVNYRPNDAAGQWMVSLFSLSGAVLYATTVGTISSFSFGLDASGRLYKQKLDEVHEYLRYKDVSADVANKVFQYYRIKYRGNGARWWL</sequence>
<dbReference type="GO" id="GO:0098855">
    <property type="term" value="C:HCN channel complex"/>
    <property type="evidence" value="ECO:0007669"/>
    <property type="project" value="TreeGrafter"/>
</dbReference>
<keyword evidence="4 5" id="KW-0472">Membrane</keyword>
<dbReference type="SUPFAM" id="SSF81324">
    <property type="entry name" value="Voltage-gated potassium channels"/>
    <property type="match status" value="1"/>
</dbReference>
<keyword evidence="2 5" id="KW-0812">Transmembrane</keyword>
<dbReference type="InterPro" id="IPR051413">
    <property type="entry name" value="K/Na_HCN_channel"/>
</dbReference>
<gene>
    <name evidence="7" type="ORF">BDK51DRAFT_45357</name>
</gene>
<dbReference type="EMBL" id="KZ995190">
    <property type="protein sequence ID" value="RKO91187.1"/>
    <property type="molecule type" value="Genomic_DNA"/>
</dbReference>
<evidence type="ECO:0000259" key="6">
    <source>
        <dbReference type="Pfam" id="PF00520"/>
    </source>
</evidence>
<evidence type="ECO:0000256" key="4">
    <source>
        <dbReference type="ARBA" id="ARBA00023136"/>
    </source>
</evidence>
<dbReference type="Gene3D" id="1.10.287.70">
    <property type="match status" value="1"/>
</dbReference>
<protein>
    <recommendedName>
        <fullName evidence="6">Ion transport domain-containing protein</fullName>
    </recommendedName>
</protein>
<dbReference type="InterPro" id="IPR005821">
    <property type="entry name" value="Ion_trans_dom"/>
</dbReference>
<keyword evidence="3 5" id="KW-1133">Transmembrane helix</keyword>
<feature type="transmembrane region" description="Helical" evidence="5">
    <location>
        <begin position="280"/>
        <end position="307"/>
    </location>
</feature>
<evidence type="ECO:0000256" key="3">
    <source>
        <dbReference type="ARBA" id="ARBA00022989"/>
    </source>
</evidence>
<comment type="subcellular location">
    <subcellularLocation>
        <location evidence="1">Membrane</location>
        <topology evidence="1">Multi-pass membrane protein</topology>
    </subcellularLocation>
</comment>
<evidence type="ECO:0000313" key="7">
    <source>
        <dbReference type="EMBL" id="RKO91187.1"/>
    </source>
</evidence>
<evidence type="ECO:0000256" key="1">
    <source>
        <dbReference type="ARBA" id="ARBA00004141"/>
    </source>
</evidence>
<dbReference type="GO" id="GO:0003254">
    <property type="term" value="P:regulation of membrane depolarization"/>
    <property type="evidence" value="ECO:0007669"/>
    <property type="project" value="TreeGrafter"/>
</dbReference>
<dbReference type="GO" id="GO:0005249">
    <property type="term" value="F:voltage-gated potassium channel activity"/>
    <property type="evidence" value="ECO:0007669"/>
    <property type="project" value="TreeGrafter"/>
</dbReference>
<dbReference type="OrthoDB" id="2152421at2759"/>
<feature type="domain" description="Ion transport" evidence="6">
    <location>
        <begin position="62"/>
        <end position="301"/>
    </location>
</feature>
<evidence type="ECO:0000256" key="2">
    <source>
        <dbReference type="ARBA" id="ARBA00022692"/>
    </source>
</evidence>
<dbReference type="AlphaFoldDB" id="A0A4V1IRT6"/>
<feature type="transmembrane region" description="Helical" evidence="5">
    <location>
        <begin position="95"/>
        <end position="113"/>
    </location>
</feature>
<proteinExistence type="predicted"/>
<dbReference type="Gene3D" id="1.10.287.630">
    <property type="entry name" value="Helix hairpin bin"/>
    <property type="match status" value="1"/>
</dbReference>
<accession>A0A4V1IRT6</accession>
<feature type="transmembrane region" description="Helical" evidence="5">
    <location>
        <begin position="211"/>
        <end position="233"/>
    </location>
</feature>
<dbReference type="PANTHER" id="PTHR45689:SF15">
    <property type="entry name" value="TETRAMERIC POTASSIUM-SELECTIVE CYCLIC NUCLEOTIDE GATED CHANNEL"/>
    <property type="match status" value="1"/>
</dbReference>